<reference evidence="1 2" key="1">
    <citation type="journal article" date="2011" name="Biochem. Biophys. Res. Commun.">
        <title>Increased number of Arginine-based salt bridges contributes to the thermotolerance of thermotolerant acetic acid bacteria, Acetobacter tropicalis SKU1100.</title>
        <authorList>
            <person name="Matsutani M."/>
            <person name="Hirakawa H."/>
            <person name="Nishikura M."/>
            <person name="Soemphol W."/>
            <person name="Ali I.A.I."/>
            <person name="Yakushi T."/>
            <person name="Matsushita K."/>
        </authorList>
    </citation>
    <scope>NUCLEOTIDE SEQUENCE [LARGE SCALE GENOMIC DNA]</scope>
    <source>
        <strain evidence="1 2">NBRC 101654</strain>
    </source>
</reference>
<comment type="caution">
    <text evidence="1">The sequence shown here is derived from an EMBL/GenBank/DDBJ whole genome shotgun (WGS) entry which is preliminary data.</text>
</comment>
<dbReference type="Proteomes" id="UP000004319">
    <property type="component" value="Unassembled WGS sequence"/>
</dbReference>
<name>F7VG79_9PROT</name>
<dbReference type="EMBL" id="BABS01000086">
    <property type="protein sequence ID" value="GAA09374.1"/>
    <property type="molecule type" value="Genomic_DNA"/>
</dbReference>
<proteinExistence type="predicted"/>
<evidence type="ECO:0000313" key="2">
    <source>
        <dbReference type="Proteomes" id="UP000004319"/>
    </source>
</evidence>
<organism evidence="1 2">
    <name type="scientific">Acetobacter tropicalis NBRC 101654</name>
    <dbReference type="NCBI Taxonomy" id="749388"/>
    <lineage>
        <taxon>Bacteria</taxon>
        <taxon>Pseudomonadati</taxon>
        <taxon>Pseudomonadota</taxon>
        <taxon>Alphaproteobacteria</taxon>
        <taxon>Acetobacterales</taxon>
        <taxon>Acetobacteraceae</taxon>
        <taxon>Acetobacter</taxon>
    </lineage>
</organism>
<gene>
    <name evidence="1" type="ORF">ATPR_2378</name>
</gene>
<dbReference type="AlphaFoldDB" id="F7VG79"/>
<sequence length="59" mass="6184">MLSGYFAPATSELLVGGLGLAVIAHYTPTSLNVLMVGAYSLTVEQACIGIAKFRVLRAQ</sequence>
<accession>F7VG79</accession>
<dbReference type="RefSeq" id="WP_006559399.1">
    <property type="nucleotide sequence ID" value="NZ_BABS01000086.1"/>
</dbReference>
<evidence type="ECO:0000313" key="1">
    <source>
        <dbReference type="EMBL" id="GAA09374.1"/>
    </source>
</evidence>
<protein>
    <submittedName>
        <fullName evidence="1">Uncharacterized protein</fullName>
    </submittedName>
</protein>